<dbReference type="Gene3D" id="2.40.50.90">
    <property type="match status" value="2"/>
</dbReference>
<dbReference type="InterPro" id="IPR004088">
    <property type="entry name" value="KH_dom_type_1"/>
</dbReference>
<accession>T1GSQ5</accession>
<dbReference type="Pfam" id="PF00567">
    <property type="entry name" value="TUDOR"/>
    <property type="match status" value="2"/>
</dbReference>
<dbReference type="HOGENOM" id="CLU_023629_0_1_1"/>
<dbReference type="InterPro" id="IPR050621">
    <property type="entry name" value="Tudor_domain_containing"/>
</dbReference>
<dbReference type="GO" id="GO:0030719">
    <property type="term" value="P:P granule organization"/>
    <property type="evidence" value="ECO:0007669"/>
    <property type="project" value="TreeGrafter"/>
</dbReference>
<keyword evidence="3" id="KW-0812">Transmembrane</keyword>
<feature type="domain" description="K Homology" evidence="4">
    <location>
        <begin position="124"/>
        <end position="196"/>
    </location>
</feature>
<feature type="domain" description="K Homology" evidence="4">
    <location>
        <begin position="53"/>
        <end position="121"/>
    </location>
</feature>
<evidence type="ECO:0000259" key="4">
    <source>
        <dbReference type="SMART" id="SM00322"/>
    </source>
</evidence>
<dbReference type="GO" id="GO:0003723">
    <property type="term" value="F:RNA binding"/>
    <property type="evidence" value="ECO:0007669"/>
    <property type="project" value="UniProtKB-UniRule"/>
</dbReference>
<dbReference type="AlphaFoldDB" id="T1GSQ5"/>
<dbReference type="GO" id="GO:0034587">
    <property type="term" value="P:piRNA processing"/>
    <property type="evidence" value="ECO:0007669"/>
    <property type="project" value="TreeGrafter"/>
</dbReference>
<keyword evidence="3" id="KW-1133">Transmembrane helix</keyword>
<dbReference type="InterPro" id="IPR004087">
    <property type="entry name" value="KH_dom"/>
</dbReference>
<dbReference type="PROSITE" id="PS50084">
    <property type="entry name" value="KH_TYPE_1"/>
    <property type="match status" value="2"/>
</dbReference>
<proteinExistence type="predicted"/>
<evidence type="ECO:0000256" key="3">
    <source>
        <dbReference type="SAM" id="Phobius"/>
    </source>
</evidence>
<evidence type="ECO:0000313" key="6">
    <source>
        <dbReference type="Proteomes" id="UP000015102"/>
    </source>
</evidence>
<reference evidence="5" key="2">
    <citation type="submission" date="2015-06" db="UniProtKB">
        <authorList>
            <consortium name="EnsemblMetazoa"/>
        </authorList>
    </citation>
    <scope>IDENTIFICATION</scope>
</reference>
<dbReference type="SUPFAM" id="SSF63748">
    <property type="entry name" value="Tudor/PWWP/MBT"/>
    <property type="match status" value="1"/>
</dbReference>
<dbReference type="EnsemblMetazoa" id="MESCA006716-RA">
    <property type="protein sequence ID" value="MESCA006716-PA"/>
    <property type="gene ID" value="MESCA006716"/>
</dbReference>
<name>T1GSQ5_MEGSC</name>
<keyword evidence="3" id="KW-0472">Membrane</keyword>
<evidence type="ECO:0000256" key="1">
    <source>
        <dbReference type="PROSITE-ProRule" id="PRU00117"/>
    </source>
</evidence>
<dbReference type="OMA" id="NMVQEMT"/>
<dbReference type="InterPro" id="IPR035437">
    <property type="entry name" value="SNase_OB-fold_sf"/>
</dbReference>
<evidence type="ECO:0000256" key="2">
    <source>
        <dbReference type="SAM" id="MobiDB-lite"/>
    </source>
</evidence>
<dbReference type="Gene3D" id="3.30.1370.10">
    <property type="entry name" value="K Homology domain, type 1"/>
    <property type="match status" value="2"/>
</dbReference>
<feature type="compositionally biased region" description="Low complexity" evidence="2">
    <location>
        <begin position="217"/>
        <end position="232"/>
    </location>
</feature>
<dbReference type="GO" id="GO:0007283">
    <property type="term" value="P:spermatogenesis"/>
    <property type="evidence" value="ECO:0007669"/>
    <property type="project" value="TreeGrafter"/>
</dbReference>
<dbReference type="STRING" id="36166.T1GSQ5"/>
<protein>
    <recommendedName>
        <fullName evidence="4">K Homology domain-containing protein</fullName>
    </recommendedName>
</protein>
<feature type="transmembrane region" description="Helical" evidence="3">
    <location>
        <begin position="12"/>
        <end position="30"/>
    </location>
</feature>
<dbReference type="GO" id="GO:0005739">
    <property type="term" value="C:mitochondrion"/>
    <property type="evidence" value="ECO:0007669"/>
    <property type="project" value="UniProtKB-ARBA"/>
</dbReference>
<dbReference type="GO" id="GO:0043186">
    <property type="term" value="C:P granule"/>
    <property type="evidence" value="ECO:0007669"/>
    <property type="project" value="TreeGrafter"/>
</dbReference>
<dbReference type="InterPro" id="IPR002999">
    <property type="entry name" value="Tudor"/>
</dbReference>
<dbReference type="EMBL" id="CAQQ02389986">
    <property type="status" value="NOT_ANNOTATED_CDS"/>
    <property type="molecule type" value="Genomic_DNA"/>
</dbReference>
<sequence>MLRAPTTPTLKLILGLGLCSLGGAMLYAYFKNKDDEDELEGSENDLVTQKPPREITIKMTVTNDCIPLVVGRNGANLKIIEDRTGARIRFRELDSNNQQCEIRGTEKGVADAKSMLMRDIQRSPIVKEEMYVPHSVYTKIIGRCGECLRDICRTSMAKVSVESGDRVESKHPRKIEISGTKAQVNLAKKLIEDKIKEDEEMQRTFNEIEAKREPRRSPTNSMTSLSSSQTSLASIYPQKEKLPFGDVGDKPMEVYVSAIASPSKFWLQIIGPQSRKLDELVTEMTSYYNEKENQEYHKIEDPYLDVVLDLYFVDYGDSEYVSPHDVYELRTDFLTLRFQAIECYLANVKPNLSTDVENWDQQAVSKFEELTQVASWKKLISRVVTYKARPKGGNHIRREGSPLPGVELYDPSEGVEVNIGHMLISHGFAEPDAPVNDVLRLGGGGGWRSPIELNGSNNNWHQFNGNEFTNRLKIL</sequence>
<evidence type="ECO:0000313" key="5">
    <source>
        <dbReference type="EnsemblMetazoa" id="MESCA006716-PA"/>
    </source>
</evidence>
<keyword evidence="1" id="KW-0694">RNA-binding</keyword>
<dbReference type="Proteomes" id="UP000015102">
    <property type="component" value="Unassembled WGS sequence"/>
</dbReference>
<feature type="region of interest" description="Disordered" evidence="2">
    <location>
        <begin position="209"/>
        <end position="232"/>
    </location>
</feature>
<dbReference type="SMART" id="SM00322">
    <property type="entry name" value="KH"/>
    <property type="match status" value="2"/>
</dbReference>
<dbReference type="PANTHER" id="PTHR22948">
    <property type="entry name" value="TUDOR DOMAIN CONTAINING PROTEIN"/>
    <property type="match status" value="1"/>
</dbReference>
<dbReference type="InterPro" id="IPR036612">
    <property type="entry name" value="KH_dom_type_1_sf"/>
</dbReference>
<dbReference type="SUPFAM" id="SSF54791">
    <property type="entry name" value="Eukaryotic type KH-domain (KH-domain type I)"/>
    <property type="match status" value="2"/>
</dbReference>
<reference evidence="6" key="1">
    <citation type="submission" date="2013-02" db="EMBL/GenBank/DDBJ databases">
        <authorList>
            <person name="Hughes D."/>
        </authorList>
    </citation>
    <scope>NUCLEOTIDE SEQUENCE</scope>
    <source>
        <strain>Durham</strain>
        <strain evidence="6">NC isolate 2 -- Noor lab</strain>
    </source>
</reference>
<organism evidence="5 6">
    <name type="scientific">Megaselia scalaris</name>
    <name type="common">Humpbacked fly</name>
    <name type="synonym">Phora scalaris</name>
    <dbReference type="NCBI Taxonomy" id="36166"/>
    <lineage>
        <taxon>Eukaryota</taxon>
        <taxon>Metazoa</taxon>
        <taxon>Ecdysozoa</taxon>
        <taxon>Arthropoda</taxon>
        <taxon>Hexapoda</taxon>
        <taxon>Insecta</taxon>
        <taxon>Pterygota</taxon>
        <taxon>Neoptera</taxon>
        <taxon>Endopterygota</taxon>
        <taxon>Diptera</taxon>
        <taxon>Brachycera</taxon>
        <taxon>Muscomorpha</taxon>
        <taxon>Platypezoidea</taxon>
        <taxon>Phoridae</taxon>
        <taxon>Megaseliini</taxon>
        <taxon>Megaselia</taxon>
    </lineage>
</organism>
<dbReference type="PANTHER" id="PTHR22948:SF29">
    <property type="entry name" value="FI02030P-RELATED"/>
    <property type="match status" value="1"/>
</dbReference>
<dbReference type="CDD" id="cd00105">
    <property type="entry name" value="KH-I"/>
    <property type="match status" value="1"/>
</dbReference>
<keyword evidence="6" id="KW-1185">Reference proteome</keyword>
<dbReference type="Pfam" id="PF00013">
    <property type="entry name" value="KH_1"/>
    <property type="match status" value="2"/>
</dbReference>